<evidence type="ECO:0000256" key="2">
    <source>
        <dbReference type="PROSITE-ProRule" id="PRU00708"/>
    </source>
</evidence>
<dbReference type="eggNOG" id="KOG4197">
    <property type="taxonomic scope" value="Eukaryota"/>
</dbReference>
<evidence type="ECO:0000256" key="1">
    <source>
        <dbReference type="ARBA" id="ARBA00022737"/>
    </source>
</evidence>
<keyword evidence="4" id="KW-1185">Reference proteome</keyword>
<name>V4M6I8_EUTSA</name>
<dbReference type="AlphaFoldDB" id="V4M6I8"/>
<dbReference type="GO" id="GO:0003723">
    <property type="term" value="F:RNA binding"/>
    <property type="evidence" value="ECO:0007669"/>
    <property type="project" value="InterPro"/>
</dbReference>
<dbReference type="InterPro" id="IPR011990">
    <property type="entry name" value="TPR-like_helical_dom_sf"/>
</dbReference>
<dbReference type="OMA" id="MNTHCHI"/>
<dbReference type="KEGG" id="eus:EUTSA_v10023151mg"/>
<evidence type="ECO:0000313" key="4">
    <source>
        <dbReference type="Proteomes" id="UP000030689"/>
    </source>
</evidence>
<dbReference type="NCBIfam" id="TIGR00756">
    <property type="entry name" value="PPR"/>
    <property type="match status" value="1"/>
</dbReference>
<dbReference type="Proteomes" id="UP000030689">
    <property type="component" value="Unassembled WGS sequence"/>
</dbReference>
<dbReference type="Gramene" id="ESQ50607">
    <property type="protein sequence ID" value="ESQ50607"/>
    <property type="gene ID" value="EUTSA_v10023151mg"/>
</dbReference>
<feature type="repeat" description="PPR" evidence="2">
    <location>
        <begin position="1"/>
        <end position="28"/>
    </location>
</feature>
<organism evidence="3 4">
    <name type="scientific">Eutrema salsugineum</name>
    <name type="common">Saltwater cress</name>
    <name type="synonym">Sisymbrium salsugineum</name>
    <dbReference type="NCBI Taxonomy" id="72664"/>
    <lineage>
        <taxon>Eukaryota</taxon>
        <taxon>Viridiplantae</taxon>
        <taxon>Streptophyta</taxon>
        <taxon>Embryophyta</taxon>
        <taxon>Tracheophyta</taxon>
        <taxon>Spermatophyta</taxon>
        <taxon>Magnoliopsida</taxon>
        <taxon>eudicotyledons</taxon>
        <taxon>Gunneridae</taxon>
        <taxon>Pentapetalae</taxon>
        <taxon>rosids</taxon>
        <taxon>malvids</taxon>
        <taxon>Brassicales</taxon>
        <taxon>Brassicaceae</taxon>
        <taxon>Eutremeae</taxon>
        <taxon>Eutrema</taxon>
    </lineage>
</organism>
<dbReference type="STRING" id="72664.V4M6I8"/>
<dbReference type="PROSITE" id="PS51375">
    <property type="entry name" value="PPR"/>
    <property type="match status" value="1"/>
</dbReference>
<dbReference type="PANTHER" id="PTHR47926">
    <property type="entry name" value="PENTATRICOPEPTIDE REPEAT-CONTAINING PROTEIN"/>
    <property type="match status" value="1"/>
</dbReference>
<dbReference type="InterPro" id="IPR002885">
    <property type="entry name" value="PPR_rpt"/>
</dbReference>
<accession>V4M6I8</accession>
<evidence type="ECO:0000313" key="3">
    <source>
        <dbReference type="EMBL" id="ESQ50607.1"/>
    </source>
</evidence>
<proteinExistence type="predicted"/>
<dbReference type="Gene3D" id="1.25.40.10">
    <property type="entry name" value="Tetratricopeptide repeat domain"/>
    <property type="match status" value="1"/>
</dbReference>
<dbReference type="GO" id="GO:0009451">
    <property type="term" value="P:RNA modification"/>
    <property type="evidence" value="ECO:0007669"/>
    <property type="project" value="InterPro"/>
</dbReference>
<dbReference type="EMBL" id="KI517392">
    <property type="protein sequence ID" value="ESQ50607.1"/>
    <property type="molecule type" value="Genomic_DNA"/>
</dbReference>
<gene>
    <name evidence="3" type="ORF">EUTSA_v10023151mg</name>
</gene>
<reference evidence="3 4" key="1">
    <citation type="journal article" date="2013" name="Front. Plant Sci.">
        <title>The Reference Genome of the Halophytic Plant Eutrema salsugineum.</title>
        <authorList>
            <person name="Yang R."/>
            <person name="Jarvis D.E."/>
            <person name="Chen H."/>
            <person name="Beilstein M.A."/>
            <person name="Grimwood J."/>
            <person name="Jenkins J."/>
            <person name="Shu S."/>
            <person name="Prochnik S."/>
            <person name="Xin M."/>
            <person name="Ma C."/>
            <person name="Schmutz J."/>
            <person name="Wing R.A."/>
            <person name="Mitchell-Olds T."/>
            <person name="Schumaker K.S."/>
            <person name="Wang X."/>
        </authorList>
    </citation>
    <scope>NUCLEOTIDE SEQUENCE [LARGE SCALE GENOMIC DNA]</scope>
</reference>
<sequence>MINAFGINGMFEEALDCFDKMISQDLVPNSVTFVSFFLGNIKEGRKQFESMTRDYEIAPEEEHYACLVDLLGRTGEIGEAKSFIDNMPVKPMTSAWGALLNACRIHKEVNLAEEIAEKLFFHGT</sequence>
<protein>
    <recommendedName>
        <fullName evidence="5">Pentacotripeptide-repeat region of PRORP domain-containing protein</fullName>
    </recommendedName>
</protein>
<keyword evidence="1" id="KW-0677">Repeat</keyword>
<evidence type="ECO:0008006" key="5">
    <source>
        <dbReference type="Google" id="ProtNLM"/>
    </source>
</evidence>
<dbReference type="Pfam" id="PF01535">
    <property type="entry name" value="PPR"/>
    <property type="match status" value="2"/>
</dbReference>
<dbReference type="PANTHER" id="PTHR47926:SF344">
    <property type="entry name" value="OS07G0636900 PROTEIN"/>
    <property type="match status" value="1"/>
</dbReference>
<dbReference type="InterPro" id="IPR046960">
    <property type="entry name" value="PPR_At4g14850-like_plant"/>
</dbReference>